<sequence length="231" mass="27847">MHSSHPSEPPREPVYLDEFGGRHHPPPTPDYERRVPPPRYEDISGKPERRRRAQTYRAPPLPRSLSTSPSPPPRYRTPRSPRLSPQKPIPGPADTYNDYYAPRRRHAREEDYYSDNRHNRPRRREEFYDPVARTRNQAPPLDHRVYRDHRDHRDHRGHREHREKRPETERARYDERRDRRAPRPKPERKESKWQKEAKDMFVEYAVPVIKAEGGKYISKQIGNLITRKRDV</sequence>
<dbReference type="EMBL" id="MU006788">
    <property type="protein sequence ID" value="KAF2638769.1"/>
    <property type="molecule type" value="Genomic_DNA"/>
</dbReference>
<proteinExistence type="predicted"/>
<evidence type="ECO:0000256" key="1">
    <source>
        <dbReference type="SAM" id="MobiDB-lite"/>
    </source>
</evidence>
<protein>
    <submittedName>
        <fullName evidence="2">Uncharacterized protein</fullName>
    </submittedName>
</protein>
<feature type="compositionally biased region" description="Basic and acidic residues" evidence="1">
    <location>
        <begin position="163"/>
        <end position="178"/>
    </location>
</feature>
<feature type="region of interest" description="Disordered" evidence="1">
    <location>
        <begin position="1"/>
        <end position="195"/>
    </location>
</feature>
<dbReference type="Proteomes" id="UP000799753">
    <property type="component" value="Unassembled WGS sequence"/>
</dbReference>
<evidence type="ECO:0000313" key="3">
    <source>
        <dbReference type="Proteomes" id="UP000799753"/>
    </source>
</evidence>
<name>A0A6A6RT50_9PLEO</name>
<gene>
    <name evidence="2" type="ORF">P280DRAFT_508535</name>
</gene>
<reference evidence="2" key="1">
    <citation type="journal article" date="2020" name="Stud. Mycol.">
        <title>101 Dothideomycetes genomes: a test case for predicting lifestyles and emergence of pathogens.</title>
        <authorList>
            <person name="Haridas S."/>
            <person name="Albert R."/>
            <person name="Binder M."/>
            <person name="Bloem J."/>
            <person name="Labutti K."/>
            <person name="Salamov A."/>
            <person name="Andreopoulos B."/>
            <person name="Baker S."/>
            <person name="Barry K."/>
            <person name="Bills G."/>
            <person name="Bluhm B."/>
            <person name="Cannon C."/>
            <person name="Castanera R."/>
            <person name="Culley D."/>
            <person name="Daum C."/>
            <person name="Ezra D."/>
            <person name="Gonzalez J."/>
            <person name="Henrissat B."/>
            <person name="Kuo A."/>
            <person name="Liang C."/>
            <person name="Lipzen A."/>
            <person name="Lutzoni F."/>
            <person name="Magnuson J."/>
            <person name="Mondo S."/>
            <person name="Nolan M."/>
            <person name="Ohm R."/>
            <person name="Pangilinan J."/>
            <person name="Park H.-J."/>
            <person name="Ramirez L."/>
            <person name="Alfaro M."/>
            <person name="Sun H."/>
            <person name="Tritt A."/>
            <person name="Yoshinaga Y."/>
            <person name="Zwiers L.-H."/>
            <person name="Turgeon B."/>
            <person name="Goodwin S."/>
            <person name="Spatafora J."/>
            <person name="Crous P."/>
            <person name="Grigoriev I."/>
        </authorList>
    </citation>
    <scope>NUCLEOTIDE SEQUENCE</scope>
    <source>
        <strain evidence="2">CBS 473.64</strain>
    </source>
</reference>
<feature type="compositionally biased region" description="Basic and acidic residues" evidence="1">
    <location>
        <begin position="30"/>
        <end position="47"/>
    </location>
</feature>
<feature type="compositionally biased region" description="Basic and acidic residues" evidence="1">
    <location>
        <begin position="184"/>
        <end position="195"/>
    </location>
</feature>
<feature type="compositionally biased region" description="Basic and acidic residues" evidence="1">
    <location>
        <begin position="141"/>
        <end position="151"/>
    </location>
</feature>
<dbReference type="OrthoDB" id="3799339at2759"/>
<dbReference type="AlphaFoldDB" id="A0A6A6RT50"/>
<organism evidence="2 3">
    <name type="scientific">Massarina eburnea CBS 473.64</name>
    <dbReference type="NCBI Taxonomy" id="1395130"/>
    <lineage>
        <taxon>Eukaryota</taxon>
        <taxon>Fungi</taxon>
        <taxon>Dikarya</taxon>
        <taxon>Ascomycota</taxon>
        <taxon>Pezizomycotina</taxon>
        <taxon>Dothideomycetes</taxon>
        <taxon>Pleosporomycetidae</taxon>
        <taxon>Pleosporales</taxon>
        <taxon>Massarineae</taxon>
        <taxon>Massarinaceae</taxon>
        <taxon>Massarina</taxon>
    </lineage>
</organism>
<feature type="compositionally biased region" description="Basic and acidic residues" evidence="1">
    <location>
        <begin position="107"/>
        <end position="127"/>
    </location>
</feature>
<feature type="compositionally biased region" description="Basic residues" evidence="1">
    <location>
        <begin position="152"/>
        <end position="162"/>
    </location>
</feature>
<evidence type="ECO:0000313" key="2">
    <source>
        <dbReference type="EMBL" id="KAF2638769.1"/>
    </source>
</evidence>
<accession>A0A6A6RT50</accession>
<keyword evidence="3" id="KW-1185">Reference proteome</keyword>